<dbReference type="PRINTS" id="PR00783">
    <property type="entry name" value="MINTRINSICP"/>
</dbReference>
<keyword evidence="6" id="KW-0813">Transport</keyword>
<keyword evidence="4 7" id="KW-1133">Transmembrane helix</keyword>
<evidence type="ECO:0000313" key="9">
    <source>
        <dbReference type="Proteomes" id="UP001438707"/>
    </source>
</evidence>
<reference evidence="8 9" key="1">
    <citation type="journal article" date="2024" name="Nat. Commun.">
        <title>Phylogenomics reveals the evolutionary origins of lichenization in chlorophyte algae.</title>
        <authorList>
            <person name="Puginier C."/>
            <person name="Libourel C."/>
            <person name="Otte J."/>
            <person name="Skaloud P."/>
            <person name="Haon M."/>
            <person name="Grisel S."/>
            <person name="Petersen M."/>
            <person name="Berrin J.G."/>
            <person name="Delaux P.M."/>
            <person name="Dal Grande F."/>
            <person name="Keller J."/>
        </authorList>
    </citation>
    <scope>NUCLEOTIDE SEQUENCE [LARGE SCALE GENOMIC DNA]</scope>
    <source>
        <strain evidence="8 9">SAG 2145</strain>
    </source>
</reference>
<feature type="transmembrane region" description="Helical" evidence="7">
    <location>
        <begin position="92"/>
        <end position="117"/>
    </location>
</feature>
<dbReference type="InterPro" id="IPR023271">
    <property type="entry name" value="Aquaporin-like"/>
</dbReference>
<feature type="transmembrane region" description="Helical" evidence="7">
    <location>
        <begin position="143"/>
        <end position="162"/>
    </location>
</feature>
<evidence type="ECO:0000256" key="2">
    <source>
        <dbReference type="ARBA" id="ARBA00006175"/>
    </source>
</evidence>
<keyword evidence="3 6" id="KW-0812">Transmembrane</keyword>
<gene>
    <name evidence="8" type="ORF">WJX74_010186</name>
</gene>
<proteinExistence type="inferred from homology"/>
<dbReference type="SUPFAM" id="SSF81338">
    <property type="entry name" value="Aquaporin-like"/>
    <property type="match status" value="1"/>
</dbReference>
<dbReference type="PANTHER" id="PTHR19139">
    <property type="entry name" value="AQUAPORIN TRANSPORTER"/>
    <property type="match status" value="1"/>
</dbReference>
<dbReference type="GO" id="GO:0005886">
    <property type="term" value="C:plasma membrane"/>
    <property type="evidence" value="ECO:0007669"/>
    <property type="project" value="TreeGrafter"/>
</dbReference>
<accession>A0AAW1S2Y1</accession>
<evidence type="ECO:0000256" key="1">
    <source>
        <dbReference type="ARBA" id="ARBA00004141"/>
    </source>
</evidence>
<dbReference type="PANTHER" id="PTHR19139:SF199">
    <property type="entry name" value="MIP17260P"/>
    <property type="match status" value="1"/>
</dbReference>
<dbReference type="Proteomes" id="UP001438707">
    <property type="component" value="Unassembled WGS sequence"/>
</dbReference>
<comment type="similarity">
    <text evidence="2 6">Belongs to the MIP/aquaporin (TC 1.A.8) family.</text>
</comment>
<sequence>MPGLLQAPPERFGKTRYLVAAFAEFIGSGLFSFAGTAVLAQATAGPQPNVVWAALGNGLVLTASLYCCANLSGGHITPSVTIATMITGHIPFFKGLCYMLAQVCGSIFGIFLVVGLIPETTVGMGNNAVGCFHPGPGITKGMLFGWEFVLDFILVSTVYAVAIGQPTFGNVAPLIVGFALTADLFAGGAYTGGGVSPARVLGPAIVFNCHWDVAWVYILGNMSGGIAAGLMACPLYGDHAPVWDKMMPWGDHHMERESMSRMLDAAENGEQRPQGNIMSADHLTTVVATDNSAAFDPARPTKIKTFALARG</sequence>
<dbReference type="InterPro" id="IPR034294">
    <property type="entry name" value="Aquaporin_transptr"/>
</dbReference>
<dbReference type="Gene3D" id="1.20.1080.10">
    <property type="entry name" value="Glycerol uptake facilitator protein"/>
    <property type="match status" value="1"/>
</dbReference>
<feature type="transmembrane region" description="Helical" evidence="7">
    <location>
        <begin position="213"/>
        <end position="237"/>
    </location>
</feature>
<protein>
    <recommendedName>
        <fullName evidence="10">Aquaporin</fullName>
    </recommendedName>
</protein>
<evidence type="ECO:0000256" key="4">
    <source>
        <dbReference type="ARBA" id="ARBA00022989"/>
    </source>
</evidence>
<feature type="transmembrane region" description="Helical" evidence="7">
    <location>
        <begin position="174"/>
        <end position="193"/>
    </location>
</feature>
<evidence type="ECO:0008006" key="10">
    <source>
        <dbReference type="Google" id="ProtNLM"/>
    </source>
</evidence>
<feature type="transmembrane region" description="Helical" evidence="7">
    <location>
        <begin position="50"/>
        <end position="71"/>
    </location>
</feature>
<keyword evidence="5 7" id="KW-0472">Membrane</keyword>
<dbReference type="AlphaFoldDB" id="A0AAW1S2Y1"/>
<feature type="transmembrane region" description="Helical" evidence="7">
    <location>
        <begin position="21"/>
        <end position="44"/>
    </location>
</feature>
<dbReference type="EMBL" id="JALJOS010000004">
    <property type="protein sequence ID" value="KAK9840462.1"/>
    <property type="molecule type" value="Genomic_DNA"/>
</dbReference>
<evidence type="ECO:0000256" key="6">
    <source>
        <dbReference type="RuleBase" id="RU000477"/>
    </source>
</evidence>
<name>A0AAW1S2Y1_9CHLO</name>
<evidence type="ECO:0000256" key="3">
    <source>
        <dbReference type="ARBA" id="ARBA00022692"/>
    </source>
</evidence>
<dbReference type="GO" id="GO:0015250">
    <property type="term" value="F:water channel activity"/>
    <property type="evidence" value="ECO:0007669"/>
    <property type="project" value="TreeGrafter"/>
</dbReference>
<evidence type="ECO:0000256" key="5">
    <source>
        <dbReference type="ARBA" id="ARBA00023136"/>
    </source>
</evidence>
<comment type="subcellular location">
    <subcellularLocation>
        <location evidence="1">Membrane</location>
        <topology evidence="1">Multi-pass membrane protein</topology>
    </subcellularLocation>
</comment>
<comment type="caution">
    <text evidence="8">The sequence shown here is derived from an EMBL/GenBank/DDBJ whole genome shotgun (WGS) entry which is preliminary data.</text>
</comment>
<evidence type="ECO:0000313" key="8">
    <source>
        <dbReference type="EMBL" id="KAK9840462.1"/>
    </source>
</evidence>
<dbReference type="Pfam" id="PF00230">
    <property type="entry name" value="MIP"/>
    <property type="match status" value="1"/>
</dbReference>
<keyword evidence="9" id="KW-1185">Reference proteome</keyword>
<organism evidence="8 9">
    <name type="scientific">Apatococcus lobatus</name>
    <dbReference type="NCBI Taxonomy" id="904363"/>
    <lineage>
        <taxon>Eukaryota</taxon>
        <taxon>Viridiplantae</taxon>
        <taxon>Chlorophyta</taxon>
        <taxon>core chlorophytes</taxon>
        <taxon>Trebouxiophyceae</taxon>
        <taxon>Chlorellales</taxon>
        <taxon>Chlorellaceae</taxon>
        <taxon>Apatococcus</taxon>
    </lineage>
</organism>
<dbReference type="InterPro" id="IPR000425">
    <property type="entry name" value="MIP"/>
</dbReference>
<evidence type="ECO:0000256" key="7">
    <source>
        <dbReference type="SAM" id="Phobius"/>
    </source>
</evidence>